<dbReference type="OrthoDB" id="5427664at2759"/>
<reference evidence="2" key="1">
    <citation type="journal article" date="2020" name="Stud. Mycol.">
        <title>101 Dothideomycetes genomes: a test case for predicting lifestyles and emergence of pathogens.</title>
        <authorList>
            <person name="Haridas S."/>
            <person name="Albert R."/>
            <person name="Binder M."/>
            <person name="Bloem J."/>
            <person name="Labutti K."/>
            <person name="Salamov A."/>
            <person name="Andreopoulos B."/>
            <person name="Baker S."/>
            <person name="Barry K."/>
            <person name="Bills G."/>
            <person name="Bluhm B."/>
            <person name="Cannon C."/>
            <person name="Castanera R."/>
            <person name="Culley D."/>
            <person name="Daum C."/>
            <person name="Ezra D."/>
            <person name="Gonzalez J."/>
            <person name="Henrissat B."/>
            <person name="Kuo A."/>
            <person name="Liang C."/>
            <person name="Lipzen A."/>
            <person name="Lutzoni F."/>
            <person name="Magnuson J."/>
            <person name="Mondo S."/>
            <person name="Nolan M."/>
            <person name="Ohm R."/>
            <person name="Pangilinan J."/>
            <person name="Park H.-J."/>
            <person name="Ramirez L."/>
            <person name="Alfaro M."/>
            <person name="Sun H."/>
            <person name="Tritt A."/>
            <person name="Yoshinaga Y."/>
            <person name="Zwiers L.-H."/>
            <person name="Turgeon B."/>
            <person name="Goodwin S."/>
            <person name="Spatafora J."/>
            <person name="Crous P."/>
            <person name="Grigoriev I."/>
        </authorList>
    </citation>
    <scope>NUCLEOTIDE SEQUENCE</scope>
    <source>
        <strain evidence="2">CBS 627.86</strain>
    </source>
</reference>
<evidence type="ECO:0000313" key="3">
    <source>
        <dbReference type="Proteomes" id="UP000799770"/>
    </source>
</evidence>
<keyword evidence="1" id="KW-0472">Membrane</keyword>
<accession>A0A6A5ZBU2</accession>
<dbReference type="AlphaFoldDB" id="A0A6A5ZBU2"/>
<feature type="transmembrane region" description="Helical" evidence="1">
    <location>
        <begin position="112"/>
        <end position="134"/>
    </location>
</feature>
<keyword evidence="1" id="KW-0812">Transmembrane</keyword>
<proteinExistence type="predicted"/>
<dbReference type="InterPro" id="IPR053018">
    <property type="entry name" value="Elsinochrome_Biosynth-Asso"/>
</dbReference>
<gene>
    <name evidence="2" type="ORF">BDV96DRAFT_611834</name>
</gene>
<feature type="transmembrane region" description="Helical" evidence="1">
    <location>
        <begin position="146"/>
        <end position="166"/>
    </location>
</feature>
<dbReference type="PANTHER" id="PTHR37577:SF1">
    <property type="entry name" value="INTEGRAL MEMBRANE PROTEIN"/>
    <property type="match status" value="1"/>
</dbReference>
<dbReference type="EMBL" id="ML977320">
    <property type="protein sequence ID" value="KAF2116514.1"/>
    <property type="molecule type" value="Genomic_DNA"/>
</dbReference>
<evidence type="ECO:0000256" key="1">
    <source>
        <dbReference type="SAM" id="Phobius"/>
    </source>
</evidence>
<organism evidence="2 3">
    <name type="scientific">Lophiotrema nucula</name>
    <dbReference type="NCBI Taxonomy" id="690887"/>
    <lineage>
        <taxon>Eukaryota</taxon>
        <taxon>Fungi</taxon>
        <taxon>Dikarya</taxon>
        <taxon>Ascomycota</taxon>
        <taxon>Pezizomycotina</taxon>
        <taxon>Dothideomycetes</taxon>
        <taxon>Pleosporomycetidae</taxon>
        <taxon>Pleosporales</taxon>
        <taxon>Lophiotremataceae</taxon>
        <taxon>Lophiotrema</taxon>
    </lineage>
</organism>
<keyword evidence="3" id="KW-1185">Reference proteome</keyword>
<keyword evidence="1" id="KW-1133">Transmembrane helix</keyword>
<feature type="transmembrane region" description="Helical" evidence="1">
    <location>
        <begin position="197"/>
        <end position="219"/>
    </location>
</feature>
<evidence type="ECO:0000313" key="2">
    <source>
        <dbReference type="EMBL" id="KAF2116514.1"/>
    </source>
</evidence>
<feature type="transmembrane region" description="Helical" evidence="1">
    <location>
        <begin position="21"/>
        <end position="50"/>
    </location>
</feature>
<protein>
    <submittedName>
        <fullName evidence="2">Uncharacterized protein</fullName>
    </submittedName>
</protein>
<feature type="transmembrane region" description="Helical" evidence="1">
    <location>
        <begin position="278"/>
        <end position="297"/>
    </location>
</feature>
<name>A0A6A5ZBU2_9PLEO</name>
<sequence>MASCQASCGSDDGIIKANPDIAGIGVIASFFSTTCLAVLLAIIIQLLDGLTGMKKSYKRWLRIPKRKRRMFLSAIFSKVLLGLNDSQLFTGTAVQIVAIIQHCSISVYHFQIITELAFLSTITHLLTLIALRSYFVQNRKSNVPRAFVMVLNLALLGYTSWVGYAFEMSPDASVKSSRVICVTQSQKSTKAVFYVRWLFLLSAAIAGHLSILIPIYLGIQPSGRISKAIFRRGVQFRNWILAPAYTIYGLVNASLVLRNTQAWNRHPPVHIEGSERDFGFGQILALLLLALFLLPGWETFFE</sequence>
<dbReference type="PANTHER" id="PTHR37577">
    <property type="entry name" value="INTEGRAL MEMBRANE PROTEIN"/>
    <property type="match status" value="1"/>
</dbReference>
<dbReference type="Proteomes" id="UP000799770">
    <property type="component" value="Unassembled WGS sequence"/>
</dbReference>
<feature type="transmembrane region" description="Helical" evidence="1">
    <location>
        <begin position="239"/>
        <end position="258"/>
    </location>
</feature>